<dbReference type="InParanoid" id="H0XEA0"/>
<evidence type="ECO:0000259" key="6">
    <source>
        <dbReference type="PROSITE" id="PS50835"/>
    </source>
</evidence>
<organism evidence="7 8">
    <name type="scientific">Otolemur garnettii</name>
    <name type="common">Small-eared galago</name>
    <name type="synonym">Garnett's greater bushbaby</name>
    <dbReference type="NCBI Taxonomy" id="30611"/>
    <lineage>
        <taxon>Eukaryota</taxon>
        <taxon>Metazoa</taxon>
        <taxon>Chordata</taxon>
        <taxon>Craniata</taxon>
        <taxon>Vertebrata</taxon>
        <taxon>Euteleostomi</taxon>
        <taxon>Mammalia</taxon>
        <taxon>Eutheria</taxon>
        <taxon>Euarchontoglires</taxon>
        <taxon>Primates</taxon>
        <taxon>Strepsirrhini</taxon>
        <taxon>Lorisiformes</taxon>
        <taxon>Galagidae</taxon>
        <taxon>Otolemur</taxon>
    </lineage>
</organism>
<evidence type="ECO:0000256" key="3">
    <source>
        <dbReference type="ARBA" id="ARBA00023136"/>
    </source>
</evidence>
<protein>
    <recommendedName>
        <fullName evidence="6">Ig-like domain-containing protein</fullName>
    </recommendedName>
</protein>
<dbReference type="GO" id="GO:0016020">
    <property type="term" value="C:membrane"/>
    <property type="evidence" value="ECO:0007669"/>
    <property type="project" value="UniProtKB-SubCell"/>
</dbReference>
<dbReference type="InterPro" id="IPR036179">
    <property type="entry name" value="Ig-like_dom_sf"/>
</dbReference>
<evidence type="ECO:0000256" key="4">
    <source>
        <dbReference type="ARBA" id="ARBA00023180"/>
    </source>
</evidence>
<evidence type="ECO:0000256" key="2">
    <source>
        <dbReference type="ARBA" id="ARBA00022729"/>
    </source>
</evidence>
<comment type="subcellular location">
    <subcellularLocation>
        <location evidence="1">Membrane</location>
    </subcellularLocation>
</comment>
<dbReference type="PANTHER" id="PTHR12080">
    <property type="entry name" value="SIGNALING LYMPHOCYTIC ACTIVATION MOLECULE"/>
    <property type="match status" value="1"/>
</dbReference>
<keyword evidence="5" id="KW-1133">Transmembrane helix</keyword>
<evidence type="ECO:0000313" key="7">
    <source>
        <dbReference type="Ensembl" id="ENSOGAP00000014262.2"/>
    </source>
</evidence>
<feature type="domain" description="Ig-like" evidence="6">
    <location>
        <begin position="110"/>
        <end position="195"/>
    </location>
</feature>
<dbReference type="HOGENOM" id="CLU_099885_0_0_1"/>
<evidence type="ECO:0000256" key="1">
    <source>
        <dbReference type="ARBA" id="ARBA00004370"/>
    </source>
</evidence>
<dbReference type="OMA" id="YFNTKFK"/>
<dbReference type="Gene3D" id="2.60.40.10">
    <property type="entry name" value="Immunoglobulins"/>
    <property type="match status" value="2"/>
</dbReference>
<name>H0XEA0_OTOGA</name>
<sequence>HVAPVVKAISGSNVSLQIPERLPDDYTKLTWLYTAQQKIVEWSPDKPMNPKYFDSKFKGRVTLDPQSGALNISNTQKDDSSTFRIKMLNASGVAQTWNILLQVFDPVRKPVIKIETIRQENNNCYMKLSCAIPDQSPDQCVNCTCTWLEDSGPLPKECLSSALELNVLVPQNYSMFYTCLVSNPVSSESDTVYFTPPCTLSRSSSSGVNWIASWLIVMVPTILGLLFT</sequence>
<dbReference type="FunCoup" id="H0XEA0">
    <property type="interactions" value="373"/>
</dbReference>
<dbReference type="PROSITE" id="PS50835">
    <property type="entry name" value="IG_LIKE"/>
    <property type="match status" value="1"/>
</dbReference>
<feature type="transmembrane region" description="Helical" evidence="5">
    <location>
        <begin position="207"/>
        <end position="227"/>
    </location>
</feature>
<dbReference type="InterPro" id="IPR013783">
    <property type="entry name" value="Ig-like_fold"/>
</dbReference>
<accession>H0XEA0</accession>
<reference evidence="7" key="2">
    <citation type="submission" date="2025-08" db="UniProtKB">
        <authorList>
            <consortium name="Ensembl"/>
        </authorList>
    </citation>
    <scope>IDENTIFICATION</scope>
</reference>
<evidence type="ECO:0000256" key="5">
    <source>
        <dbReference type="SAM" id="Phobius"/>
    </source>
</evidence>
<dbReference type="PANTHER" id="PTHR12080:SF134">
    <property type="entry name" value="CD48 ANTIGEN"/>
    <property type="match status" value="1"/>
</dbReference>
<evidence type="ECO:0000313" key="8">
    <source>
        <dbReference type="Proteomes" id="UP000005225"/>
    </source>
</evidence>
<dbReference type="Ensembl" id="ENSOGAT00000015926.2">
    <property type="protein sequence ID" value="ENSOGAP00000014262.2"/>
    <property type="gene ID" value="ENSOGAG00000015922.2"/>
</dbReference>
<dbReference type="EMBL" id="AAQR03118662">
    <property type="status" value="NOT_ANNOTATED_CDS"/>
    <property type="molecule type" value="Genomic_DNA"/>
</dbReference>
<dbReference type="AlphaFoldDB" id="H0XEA0"/>
<keyword evidence="4" id="KW-0325">Glycoprotein</keyword>
<keyword evidence="5" id="KW-0812">Transmembrane</keyword>
<dbReference type="Proteomes" id="UP000005225">
    <property type="component" value="Unassembled WGS sequence"/>
</dbReference>
<dbReference type="InterPro" id="IPR007110">
    <property type="entry name" value="Ig-like_dom"/>
</dbReference>
<keyword evidence="3 5" id="KW-0472">Membrane</keyword>
<dbReference type="SUPFAM" id="SSF48726">
    <property type="entry name" value="Immunoglobulin"/>
    <property type="match status" value="1"/>
</dbReference>
<keyword evidence="8" id="KW-1185">Reference proteome</keyword>
<dbReference type="GeneTree" id="ENSGT01030000234540"/>
<reference evidence="7" key="3">
    <citation type="submission" date="2025-09" db="UniProtKB">
        <authorList>
            <consortium name="Ensembl"/>
        </authorList>
    </citation>
    <scope>IDENTIFICATION</scope>
</reference>
<reference evidence="8" key="1">
    <citation type="submission" date="2011-03" db="EMBL/GenBank/DDBJ databases">
        <title>Version 3 of the genome sequence of Otolemur garnettii (Bushbaby).</title>
        <authorList>
            <consortium name="The Broad Institute Genome Sequencing Platform"/>
            <person name="Di Palma F."/>
            <person name="Johnson J."/>
            <person name="Lander E.S."/>
            <person name="Lindblad-Toh K."/>
            <person name="Jaffe D.B."/>
            <person name="Gnerre S."/>
            <person name="MacCallum I."/>
            <person name="Przybylski D."/>
            <person name="Ribeiro F.J."/>
            <person name="Burton J.N."/>
            <person name="Walker B.J."/>
            <person name="Sharpe T."/>
            <person name="Hall G."/>
        </authorList>
    </citation>
    <scope>NUCLEOTIDE SEQUENCE [LARGE SCALE GENOMIC DNA]</scope>
</reference>
<dbReference type="InterPro" id="IPR015631">
    <property type="entry name" value="CD2/SLAM_rcpt"/>
</dbReference>
<dbReference type="eggNOG" id="ENOG502SB68">
    <property type="taxonomic scope" value="Eukaryota"/>
</dbReference>
<dbReference type="STRING" id="30611.ENSOGAP00000014262"/>
<keyword evidence="2" id="KW-0732">Signal</keyword>
<proteinExistence type="predicted"/>